<dbReference type="AlphaFoldDB" id="A0A124IA54"/>
<proteinExistence type="predicted"/>
<organism evidence="1 2">
    <name type="scientific">Streptomyces caeruleatus</name>
    <dbReference type="NCBI Taxonomy" id="661399"/>
    <lineage>
        <taxon>Bacteria</taxon>
        <taxon>Bacillati</taxon>
        <taxon>Actinomycetota</taxon>
        <taxon>Actinomycetes</taxon>
        <taxon>Kitasatosporales</taxon>
        <taxon>Streptomycetaceae</taxon>
        <taxon>Streptomyces</taxon>
    </lineage>
</organism>
<reference evidence="1 2" key="1">
    <citation type="submission" date="2015-10" db="EMBL/GenBank/DDBJ databases">
        <title>Draft genome sequence of Streptomyces caeruleatus NRRL B-24802, type strain for the species Streptomyces caeruleatus.</title>
        <authorList>
            <person name="Ruckert C."/>
            <person name="Winkler A."/>
            <person name="Kalinowski J."/>
            <person name="Kampfer P."/>
            <person name="Glaeser S."/>
        </authorList>
    </citation>
    <scope>NUCLEOTIDE SEQUENCE [LARGE SCALE GENOMIC DNA]</scope>
    <source>
        <strain evidence="1 2">NRRL B-24802</strain>
    </source>
</reference>
<dbReference type="Proteomes" id="UP000053429">
    <property type="component" value="Unassembled WGS sequence"/>
</dbReference>
<dbReference type="EMBL" id="LMWY01000011">
    <property type="protein sequence ID" value="KUO04637.1"/>
    <property type="molecule type" value="Genomic_DNA"/>
</dbReference>
<sequence>MEQIQRHSRLTTEDIVRHIGTDPAHIAAVLSGSQFPSRHLAIRFARVCGADHHILLKVWDDEHERRNLSSMHRADEAPGDAAPSQ</sequence>
<evidence type="ECO:0000313" key="1">
    <source>
        <dbReference type="EMBL" id="KUO04637.1"/>
    </source>
</evidence>
<dbReference type="SUPFAM" id="SSF47413">
    <property type="entry name" value="lambda repressor-like DNA-binding domains"/>
    <property type="match status" value="1"/>
</dbReference>
<dbReference type="RefSeq" id="WP_062717827.1">
    <property type="nucleotide sequence ID" value="NZ_KQ948926.1"/>
</dbReference>
<keyword evidence="2" id="KW-1185">Reference proteome</keyword>
<dbReference type="OrthoDB" id="3829505at2"/>
<dbReference type="GO" id="GO:0003677">
    <property type="term" value="F:DNA binding"/>
    <property type="evidence" value="ECO:0007669"/>
    <property type="project" value="InterPro"/>
</dbReference>
<gene>
    <name evidence="1" type="ORF">AQJ67_10590</name>
</gene>
<dbReference type="Gene3D" id="1.10.260.40">
    <property type="entry name" value="lambda repressor-like DNA-binding domains"/>
    <property type="match status" value="1"/>
</dbReference>
<evidence type="ECO:0000313" key="2">
    <source>
        <dbReference type="Proteomes" id="UP000053429"/>
    </source>
</evidence>
<name>A0A124IA54_9ACTN</name>
<comment type="caution">
    <text evidence="1">The sequence shown here is derived from an EMBL/GenBank/DDBJ whole genome shotgun (WGS) entry which is preliminary data.</text>
</comment>
<accession>A0A124IA54</accession>
<protein>
    <recommendedName>
        <fullName evidence="3">HTH cro/C1-type domain-containing protein</fullName>
    </recommendedName>
</protein>
<evidence type="ECO:0008006" key="3">
    <source>
        <dbReference type="Google" id="ProtNLM"/>
    </source>
</evidence>
<dbReference type="InterPro" id="IPR010982">
    <property type="entry name" value="Lambda_DNA-bd_dom_sf"/>
</dbReference>
<dbReference type="Pfam" id="PF13560">
    <property type="entry name" value="HTH_31"/>
    <property type="match status" value="1"/>
</dbReference>